<feature type="compositionally biased region" description="Low complexity" evidence="1">
    <location>
        <begin position="451"/>
        <end position="460"/>
    </location>
</feature>
<feature type="compositionally biased region" description="Basic and acidic residues" evidence="1">
    <location>
        <begin position="267"/>
        <end position="277"/>
    </location>
</feature>
<reference evidence="2 3" key="1">
    <citation type="submission" date="2019-07" db="EMBL/GenBank/DDBJ databases">
        <title>Whole genome shotgun sequence of Pseudonocardia asaccharolytica NBRC 16224.</title>
        <authorList>
            <person name="Hosoyama A."/>
            <person name="Uohara A."/>
            <person name="Ohji S."/>
            <person name="Ichikawa N."/>
        </authorList>
    </citation>
    <scope>NUCLEOTIDE SEQUENCE [LARGE SCALE GENOMIC DNA]</scope>
    <source>
        <strain evidence="2 3">NBRC 16224</strain>
    </source>
</reference>
<evidence type="ECO:0000313" key="3">
    <source>
        <dbReference type="Proteomes" id="UP000321328"/>
    </source>
</evidence>
<feature type="compositionally biased region" description="Basic and acidic residues" evidence="1">
    <location>
        <begin position="312"/>
        <end position="341"/>
    </location>
</feature>
<evidence type="ECO:0000313" key="2">
    <source>
        <dbReference type="EMBL" id="GEL16991.1"/>
    </source>
</evidence>
<comment type="caution">
    <text evidence="2">The sequence shown here is derived from an EMBL/GenBank/DDBJ whole genome shotgun (WGS) entry which is preliminary data.</text>
</comment>
<feature type="compositionally biased region" description="Low complexity" evidence="1">
    <location>
        <begin position="394"/>
        <end position="419"/>
    </location>
</feature>
<feature type="region of interest" description="Disordered" evidence="1">
    <location>
        <begin position="58"/>
        <end position="104"/>
    </location>
</feature>
<gene>
    <name evidence="2" type="ORF">PA7_08280</name>
</gene>
<organism evidence="2 3">
    <name type="scientific">Pseudonocardia asaccharolytica DSM 44247 = NBRC 16224</name>
    <dbReference type="NCBI Taxonomy" id="1123024"/>
    <lineage>
        <taxon>Bacteria</taxon>
        <taxon>Bacillati</taxon>
        <taxon>Actinomycetota</taxon>
        <taxon>Actinomycetes</taxon>
        <taxon>Pseudonocardiales</taxon>
        <taxon>Pseudonocardiaceae</taxon>
        <taxon>Pseudonocardia</taxon>
    </lineage>
</organism>
<name>A0A511CWQ9_9PSEU</name>
<dbReference type="RefSeq" id="WP_028929562.1">
    <property type="nucleotide sequence ID" value="NZ_AUII01000005.1"/>
</dbReference>
<accession>A0A511CWQ9</accession>
<feature type="compositionally biased region" description="Basic and acidic residues" evidence="1">
    <location>
        <begin position="354"/>
        <end position="370"/>
    </location>
</feature>
<dbReference type="OrthoDB" id="3577120at2"/>
<evidence type="ECO:0000256" key="1">
    <source>
        <dbReference type="SAM" id="MobiDB-lite"/>
    </source>
</evidence>
<protein>
    <submittedName>
        <fullName evidence="2">Uncharacterized protein</fullName>
    </submittedName>
</protein>
<dbReference type="EMBL" id="BJVI01000005">
    <property type="protein sequence ID" value="GEL16991.1"/>
    <property type="molecule type" value="Genomic_DNA"/>
</dbReference>
<feature type="compositionally biased region" description="Basic and acidic residues" evidence="1">
    <location>
        <begin position="70"/>
        <end position="95"/>
    </location>
</feature>
<feature type="compositionally biased region" description="Low complexity" evidence="1">
    <location>
        <begin position="471"/>
        <end position="494"/>
    </location>
</feature>
<feature type="region of interest" description="Disordered" evidence="1">
    <location>
        <begin position="507"/>
        <end position="550"/>
    </location>
</feature>
<dbReference type="STRING" id="1123024.GCA_000423625_01569"/>
<dbReference type="Proteomes" id="UP000321328">
    <property type="component" value="Unassembled WGS sequence"/>
</dbReference>
<keyword evidence="3" id="KW-1185">Reference proteome</keyword>
<proteinExistence type="predicted"/>
<feature type="region of interest" description="Disordered" evidence="1">
    <location>
        <begin position="267"/>
        <end position="494"/>
    </location>
</feature>
<sequence>MGVAVGESSKRCALPGCGATIEIIPGRPERRYCTAAHRVEARRVRRAAAQSGDDARLAEALPWLRPAGEPARRPAAEPRQRTDRSPHRPVPERTVRGNGSPRRSRAVAALGAAGLIVGGYVITASEPVRPASPGVAAQASPGYSSPQDWAARAQVALTSVDRQLDVIAQTEEVWNRVPAAQRVGAPLPVRMLQERKALLERQKTTLQSQLAAYRSLGRATDELRRAEEQLAIVEKALRDVPPEALRTPEQAAVIAALDQQREVLERRRDAKREELRSLSDGVRNASRTALPDDSSRTTDVSNEVLALAQNPRGDDGAPDERSSLRRPEVVSGRDKEDDRPGAHVATSGPPDPRGPGDETAERRANPDDRGSGNGGGPVETVTGAVRDVAAGANEAVSAPAGGAARAAEPAAAGPAAVERPVQRVVETTDDVAAGPRRSGNGSGGVPPQAAPRPAEAPGAPTDAPVRPPEPSLAAAPAPQVSGPPGQPPSAVAGPAIRTMTAGFASPYTDAALQQADREVASRYPAPEGTDGSGPVRDSGNSAADASAAQQWATAYQQTMLGGPVG</sequence>
<dbReference type="AlphaFoldDB" id="A0A511CWQ9"/>